<keyword evidence="2" id="KW-0274">FAD</keyword>
<dbReference type="SUPFAM" id="SSF56176">
    <property type="entry name" value="FAD-binding/transporter-associated domain-like"/>
    <property type="match status" value="1"/>
</dbReference>
<feature type="domain" description="FAD-binding PCMH-type" evidence="4">
    <location>
        <begin position="1"/>
        <end position="222"/>
    </location>
</feature>
<evidence type="ECO:0000256" key="3">
    <source>
        <dbReference type="ARBA" id="ARBA00023002"/>
    </source>
</evidence>
<accession>A0A5K7ZYJ0</accession>
<dbReference type="Gene3D" id="3.30.465.10">
    <property type="match status" value="2"/>
</dbReference>
<dbReference type="PANTHER" id="PTHR42659:SF2">
    <property type="entry name" value="XANTHINE DEHYDROGENASE SUBUNIT C-RELATED"/>
    <property type="match status" value="1"/>
</dbReference>
<evidence type="ECO:0000256" key="2">
    <source>
        <dbReference type="ARBA" id="ARBA00022827"/>
    </source>
</evidence>
<dbReference type="InterPro" id="IPR002346">
    <property type="entry name" value="Mopterin_DH_FAD-bd"/>
</dbReference>
<evidence type="ECO:0000256" key="1">
    <source>
        <dbReference type="ARBA" id="ARBA00022630"/>
    </source>
</evidence>
<dbReference type="AlphaFoldDB" id="A0A5K7ZYJ0"/>
<dbReference type="InterPro" id="IPR016166">
    <property type="entry name" value="FAD-bd_PCMH"/>
</dbReference>
<dbReference type="Gene3D" id="3.30.390.50">
    <property type="entry name" value="CO dehydrogenase flavoprotein, C-terminal domain"/>
    <property type="match status" value="1"/>
</dbReference>
<sequence>MKTFQHATVSSVTDAISILSKHGNNAKLIAGGTDLIGLLKSKATPHYPDVVVNIKPITGLDQIKQESGGLIIGALTRLSDIVDSEVIRDDFPILAEAAASVAMPQIRNVGTLGGNLAQETRCWYFRYPHSIGGRIMCKRKGEGACLAVKGDNRYHAIFGGKKCFAVCPSDMAVALAALDAEIQISGPKGERSVAVTGFYRPLGNVLETDEMITGIRVPRPARNNRQIFIKHRVRDAIDFATVSVGLVVSMDAETVADARVVLGAVAAGPYRATEAEAALVGRELDQAVIGKAAEASVAGAVPLSGNAYKIEIAKTLVRRALRI</sequence>
<dbReference type="Proteomes" id="UP000425960">
    <property type="component" value="Chromosome"/>
</dbReference>
<evidence type="ECO:0000313" key="6">
    <source>
        <dbReference type="Proteomes" id="UP000425960"/>
    </source>
</evidence>
<dbReference type="GO" id="GO:0016491">
    <property type="term" value="F:oxidoreductase activity"/>
    <property type="evidence" value="ECO:0007669"/>
    <property type="project" value="UniProtKB-KW"/>
</dbReference>
<dbReference type="GO" id="GO:0071949">
    <property type="term" value="F:FAD binding"/>
    <property type="evidence" value="ECO:0007669"/>
    <property type="project" value="InterPro"/>
</dbReference>
<dbReference type="EMBL" id="AP021876">
    <property type="protein sequence ID" value="BBO85343.1"/>
    <property type="molecule type" value="Genomic_DNA"/>
</dbReference>
<gene>
    <name evidence="5" type="ORF">DSCO28_59090</name>
</gene>
<organism evidence="5 6">
    <name type="scientific">Desulfosarcina ovata subsp. sediminis</name>
    <dbReference type="NCBI Taxonomy" id="885957"/>
    <lineage>
        <taxon>Bacteria</taxon>
        <taxon>Pseudomonadati</taxon>
        <taxon>Thermodesulfobacteriota</taxon>
        <taxon>Desulfobacteria</taxon>
        <taxon>Desulfobacterales</taxon>
        <taxon>Desulfosarcinaceae</taxon>
        <taxon>Desulfosarcina</taxon>
    </lineage>
</organism>
<reference evidence="5 6" key="1">
    <citation type="submission" date="2019-11" db="EMBL/GenBank/DDBJ databases">
        <title>Comparative genomics of hydrocarbon-degrading Desulfosarcina strains.</title>
        <authorList>
            <person name="Watanabe M."/>
            <person name="Kojima H."/>
            <person name="Fukui M."/>
        </authorList>
    </citation>
    <scope>NUCLEOTIDE SEQUENCE [LARGE SCALE GENOMIC DNA]</scope>
    <source>
        <strain evidence="5 6">28bB2T</strain>
    </source>
</reference>
<dbReference type="InterPro" id="IPR016169">
    <property type="entry name" value="FAD-bd_PCMH_sub2"/>
</dbReference>
<evidence type="ECO:0000259" key="4">
    <source>
        <dbReference type="PROSITE" id="PS51387"/>
    </source>
</evidence>
<dbReference type="InterPro" id="IPR036318">
    <property type="entry name" value="FAD-bd_PCMH-like_sf"/>
</dbReference>
<dbReference type="PROSITE" id="PS51387">
    <property type="entry name" value="FAD_PCMH"/>
    <property type="match status" value="1"/>
</dbReference>
<dbReference type="RefSeq" id="WP_155324981.1">
    <property type="nucleotide sequence ID" value="NZ_AP021876.1"/>
</dbReference>
<proteinExistence type="predicted"/>
<dbReference type="Pfam" id="PF03450">
    <property type="entry name" value="CO_deh_flav_C"/>
    <property type="match status" value="1"/>
</dbReference>
<evidence type="ECO:0000313" key="5">
    <source>
        <dbReference type="EMBL" id="BBO85343.1"/>
    </source>
</evidence>
<dbReference type="Pfam" id="PF00941">
    <property type="entry name" value="FAD_binding_5"/>
    <property type="match status" value="1"/>
</dbReference>
<protein>
    <submittedName>
        <fullName evidence="5">Dehydrogenase</fullName>
    </submittedName>
</protein>
<dbReference type="InterPro" id="IPR051312">
    <property type="entry name" value="Diverse_Substr_Oxidored"/>
</dbReference>
<dbReference type="SUPFAM" id="SSF55447">
    <property type="entry name" value="CO dehydrogenase flavoprotein C-terminal domain-like"/>
    <property type="match status" value="1"/>
</dbReference>
<dbReference type="PANTHER" id="PTHR42659">
    <property type="entry name" value="XANTHINE DEHYDROGENASE SUBUNIT C-RELATED"/>
    <property type="match status" value="1"/>
</dbReference>
<name>A0A5K7ZYJ0_9BACT</name>
<dbReference type="KEGG" id="dov:DSCO28_59090"/>
<dbReference type="Gene3D" id="3.30.43.10">
    <property type="entry name" value="Uridine Diphospho-n-acetylenolpyruvylglucosamine Reductase, domain 2"/>
    <property type="match status" value="1"/>
</dbReference>
<keyword evidence="1" id="KW-0285">Flavoprotein</keyword>
<dbReference type="InterPro" id="IPR016167">
    <property type="entry name" value="FAD-bd_PCMH_sub1"/>
</dbReference>
<dbReference type="SMART" id="SM01092">
    <property type="entry name" value="CO_deh_flav_C"/>
    <property type="match status" value="1"/>
</dbReference>
<keyword evidence="3" id="KW-0560">Oxidoreductase</keyword>
<dbReference type="InterPro" id="IPR005107">
    <property type="entry name" value="CO_DH_flav_C"/>
</dbReference>
<dbReference type="InterPro" id="IPR036683">
    <property type="entry name" value="CO_DH_flav_C_dom_sf"/>
</dbReference>